<reference evidence="8" key="1">
    <citation type="submission" date="2018-05" db="EMBL/GenBank/DDBJ databases">
        <authorList>
            <person name="Lanie J.A."/>
            <person name="Ng W.-L."/>
            <person name="Kazmierczak K.M."/>
            <person name="Andrzejewski T.M."/>
            <person name="Davidsen T.M."/>
            <person name="Wayne K.J."/>
            <person name="Tettelin H."/>
            <person name="Glass J.I."/>
            <person name="Rusch D."/>
            <person name="Podicherti R."/>
            <person name="Tsui H.-C.T."/>
            <person name="Winkler M.E."/>
        </authorList>
    </citation>
    <scope>NUCLEOTIDE SEQUENCE</scope>
</reference>
<evidence type="ECO:0000256" key="2">
    <source>
        <dbReference type="ARBA" id="ARBA00001946"/>
    </source>
</evidence>
<dbReference type="InterPro" id="IPR000086">
    <property type="entry name" value="NUDIX_hydrolase_dom"/>
</dbReference>
<name>A0A381W5J6_9ZZZZ</name>
<dbReference type="PROSITE" id="PS51462">
    <property type="entry name" value="NUDIX"/>
    <property type="match status" value="1"/>
</dbReference>
<gene>
    <name evidence="8" type="ORF">METZ01_LOCUS100629</name>
</gene>
<dbReference type="Gene3D" id="3.90.79.10">
    <property type="entry name" value="Nucleoside Triphosphate Pyrophosphohydrolase"/>
    <property type="match status" value="1"/>
</dbReference>
<keyword evidence="4" id="KW-0378">Hydrolase</keyword>
<evidence type="ECO:0000256" key="1">
    <source>
        <dbReference type="ARBA" id="ARBA00001936"/>
    </source>
</evidence>
<comment type="cofactor">
    <cofactor evidence="1">
        <name>Mn(2+)</name>
        <dbReference type="ChEBI" id="CHEBI:29035"/>
    </cofactor>
</comment>
<evidence type="ECO:0000313" key="8">
    <source>
        <dbReference type="EMBL" id="SVA47775.1"/>
    </source>
</evidence>
<keyword evidence="6" id="KW-0464">Manganese</keyword>
<dbReference type="PROSITE" id="PS00893">
    <property type="entry name" value="NUDIX_BOX"/>
    <property type="match status" value="1"/>
</dbReference>
<dbReference type="CDD" id="cd03426">
    <property type="entry name" value="NUDIX_CoAse_Nudt7"/>
    <property type="match status" value="1"/>
</dbReference>
<evidence type="ECO:0000256" key="4">
    <source>
        <dbReference type="ARBA" id="ARBA00022801"/>
    </source>
</evidence>
<feature type="domain" description="Nudix hydrolase" evidence="7">
    <location>
        <begin position="45"/>
        <end position="179"/>
    </location>
</feature>
<accession>A0A381W5J6</accession>
<evidence type="ECO:0000259" key="7">
    <source>
        <dbReference type="PROSITE" id="PS51462"/>
    </source>
</evidence>
<dbReference type="InterPro" id="IPR045121">
    <property type="entry name" value="CoAse"/>
</dbReference>
<dbReference type="GO" id="GO:0046872">
    <property type="term" value="F:metal ion binding"/>
    <property type="evidence" value="ECO:0007669"/>
    <property type="project" value="UniProtKB-KW"/>
</dbReference>
<comment type="cofactor">
    <cofactor evidence="2">
        <name>Mg(2+)</name>
        <dbReference type="ChEBI" id="CHEBI:18420"/>
    </cofactor>
</comment>
<organism evidence="8">
    <name type="scientific">marine metagenome</name>
    <dbReference type="NCBI Taxonomy" id="408172"/>
    <lineage>
        <taxon>unclassified sequences</taxon>
        <taxon>metagenomes</taxon>
        <taxon>ecological metagenomes</taxon>
    </lineage>
</organism>
<dbReference type="PANTHER" id="PTHR12992:SF11">
    <property type="entry name" value="MITOCHONDRIAL COENZYME A DIPHOSPHATASE NUDT8"/>
    <property type="match status" value="1"/>
</dbReference>
<dbReference type="EMBL" id="UINC01010766">
    <property type="protein sequence ID" value="SVA47775.1"/>
    <property type="molecule type" value="Genomic_DNA"/>
</dbReference>
<evidence type="ECO:0000256" key="3">
    <source>
        <dbReference type="ARBA" id="ARBA00022723"/>
    </source>
</evidence>
<dbReference type="InterPro" id="IPR020084">
    <property type="entry name" value="NUDIX_hydrolase_CS"/>
</dbReference>
<evidence type="ECO:0000256" key="5">
    <source>
        <dbReference type="ARBA" id="ARBA00022842"/>
    </source>
</evidence>
<protein>
    <recommendedName>
        <fullName evidence="7">Nudix hydrolase domain-containing protein</fullName>
    </recommendedName>
</protein>
<keyword evidence="3" id="KW-0479">Metal-binding</keyword>
<sequence>MPYIHLIAQLTKRLTHPLPGHRYHSSLKGINSNKTLPVSKEKSFLKPASVLILLFPKDHSIHFYLTKRTDKVKHHKNQISLPGGAIESGESIQDAALRETTEELGVNLDSDAIIGKLTPFNIPVSGYRVHPFIAWCDFIPKVKPDPTEVEQVLIPSLHSLLNDSNIHNEKRQYNGTNYVAPYFQFPEGKVWGATAIILSEFKYILKETK</sequence>
<keyword evidence="5" id="KW-0460">Magnesium</keyword>
<dbReference type="SUPFAM" id="SSF55811">
    <property type="entry name" value="Nudix"/>
    <property type="match status" value="1"/>
</dbReference>
<dbReference type="InterPro" id="IPR020476">
    <property type="entry name" value="Nudix_hydrolase"/>
</dbReference>
<proteinExistence type="predicted"/>
<evidence type="ECO:0000256" key="6">
    <source>
        <dbReference type="ARBA" id="ARBA00023211"/>
    </source>
</evidence>
<dbReference type="GO" id="GO:0010945">
    <property type="term" value="F:coenzyme A diphosphatase activity"/>
    <property type="evidence" value="ECO:0007669"/>
    <property type="project" value="InterPro"/>
</dbReference>
<dbReference type="PANTHER" id="PTHR12992">
    <property type="entry name" value="NUDIX HYDROLASE"/>
    <property type="match status" value="1"/>
</dbReference>
<dbReference type="InterPro" id="IPR015797">
    <property type="entry name" value="NUDIX_hydrolase-like_dom_sf"/>
</dbReference>
<dbReference type="PRINTS" id="PR00502">
    <property type="entry name" value="NUDIXFAMILY"/>
</dbReference>
<dbReference type="AlphaFoldDB" id="A0A381W5J6"/>
<dbReference type="Pfam" id="PF00293">
    <property type="entry name" value="NUDIX"/>
    <property type="match status" value="1"/>
</dbReference>